<feature type="transmembrane region" description="Helical" evidence="1">
    <location>
        <begin position="75"/>
        <end position="94"/>
    </location>
</feature>
<gene>
    <name evidence="2" type="ORF">EJN92_15250</name>
</gene>
<evidence type="ECO:0000313" key="3">
    <source>
        <dbReference type="Proteomes" id="UP000275663"/>
    </source>
</evidence>
<dbReference type="Proteomes" id="UP000275663">
    <property type="component" value="Chromosome"/>
</dbReference>
<name>A0A3Q9BS32_9BURK</name>
<reference evidence="2 3" key="1">
    <citation type="journal article" date="2011" name="Int. J. Syst. Evol. Microbiol.">
        <title>Description of Undibacterium oligocarboniphilum sp. nov., isolated from purified water, and Undibacterium pigrum strain CCUG 49012 as the type strain of Undibacterium parvum sp. nov., and emended descriptions of the genus Undibacterium and the species Undibacterium pigrum.</title>
        <authorList>
            <person name="Eder W."/>
            <person name="Wanner G."/>
            <person name="Ludwig W."/>
            <person name="Busse H.J."/>
            <person name="Ziemke-Kageler F."/>
            <person name="Lang E."/>
        </authorList>
    </citation>
    <scope>NUCLEOTIDE SEQUENCE [LARGE SCALE GENOMIC DNA]</scope>
    <source>
        <strain evidence="2 3">DSM 23061</strain>
    </source>
</reference>
<feature type="transmembrane region" description="Helical" evidence="1">
    <location>
        <begin position="147"/>
        <end position="165"/>
    </location>
</feature>
<protein>
    <submittedName>
        <fullName evidence="2">DUF2157 domain-containing protein</fullName>
    </submittedName>
</protein>
<feature type="transmembrane region" description="Helical" evidence="1">
    <location>
        <begin position="172"/>
        <end position="191"/>
    </location>
</feature>
<keyword evidence="1" id="KW-0812">Transmembrane</keyword>
<feature type="transmembrane region" description="Helical" evidence="1">
    <location>
        <begin position="264"/>
        <end position="280"/>
    </location>
</feature>
<feature type="transmembrane region" description="Helical" evidence="1">
    <location>
        <begin position="236"/>
        <end position="252"/>
    </location>
</feature>
<proteinExistence type="predicted"/>
<sequence length="356" mass="39806">MGKHCKRQTLMDAADLGLLHYGQIDPLIHFLEEREKKSKRTRFNGTTVLMYSGGMLAISACSLFSTLAVEKWGMPVLLDMSLIYLLFAIAMATWMGQRGQATAAGIFATLAIALVPLAVFALQHVLGFWADAVNAEHYRDFHRWIDWRWLIMELATLLVGALMLWRFRYSFLVMPIAFTLFYMGMDIVPAILAQADASLLSDAGWLLRKKISLVFGGAMLLTALVVDLRTRSEKDYAFWLYLFGLMTFWGALSSLGNGALSGKLFYLAVNLLLILIAAMLSRRVFAVFGGLGVAMVLGELSWSVFKDSFAFVAVLTLIGFGLIGLGMLWSQHEHKISSRLRLWLPNSVQDSLVWRA</sequence>
<evidence type="ECO:0000256" key="1">
    <source>
        <dbReference type="SAM" id="Phobius"/>
    </source>
</evidence>
<dbReference type="RefSeq" id="WP_126128608.1">
    <property type="nucleotide sequence ID" value="NZ_CP034464.1"/>
</dbReference>
<organism evidence="2 3">
    <name type="scientific">Undibacterium parvum</name>
    <dbReference type="NCBI Taxonomy" id="401471"/>
    <lineage>
        <taxon>Bacteria</taxon>
        <taxon>Pseudomonadati</taxon>
        <taxon>Pseudomonadota</taxon>
        <taxon>Betaproteobacteria</taxon>
        <taxon>Burkholderiales</taxon>
        <taxon>Oxalobacteraceae</taxon>
        <taxon>Undibacterium</taxon>
    </lineage>
</organism>
<dbReference type="EMBL" id="CP034464">
    <property type="protein sequence ID" value="AZP13232.1"/>
    <property type="molecule type" value="Genomic_DNA"/>
</dbReference>
<keyword evidence="1" id="KW-1133">Transmembrane helix</keyword>
<feature type="transmembrane region" description="Helical" evidence="1">
    <location>
        <begin position="48"/>
        <end position="69"/>
    </location>
</feature>
<feature type="transmembrane region" description="Helical" evidence="1">
    <location>
        <begin position="285"/>
        <end position="303"/>
    </location>
</feature>
<accession>A0A3Q9BS32</accession>
<feature type="transmembrane region" description="Helical" evidence="1">
    <location>
        <begin position="211"/>
        <end position="229"/>
    </location>
</feature>
<feature type="transmembrane region" description="Helical" evidence="1">
    <location>
        <begin position="309"/>
        <end position="329"/>
    </location>
</feature>
<dbReference type="OrthoDB" id="1675191at2"/>
<dbReference type="KEGG" id="upv:EJN92_15250"/>
<evidence type="ECO:0000313" key="2">
    <source>
        <dbReference type="EMBL" id="AZP13232.1"/>
    </source>
</evidence>
<dbReference type="AlphaFoldDB" id="A0A3Q9BS32"/>
<keyword evidence="3" id="KW-1185">Reference proteome</keyword>
<feature type="transmembrane region" description="Helical" evidence="1">
    <location>
        <begin position="106"/>
        <end position="127"/>
    </location>
</feature>
<keyword evidence="1" id="KW-0472">Membrane</keyword>